<feature type="transmembrane region" description="Helical" evidence="1">
    <location>
        <begin position="20"/>
        <end position="44"/>
    </location>
</feature>
<dbReference type="EMBL" id="LN899827">
    <property type="protein sequence ID" value="CUV47150.1"/>
    <property type="molecule type" value="Genomic_DNA"/>
</dbReference>
<reference evidence="2" key="1">
    <citation type="submission" date="2015-10" db="EMBL/GenBank/DDBJ databases">
        <authorList>
            <person name="Gilbert D.G."/>
        </authorList>
    </citation>
    <scope>NUCLEOTIDE SEQUENCE</scope>
    <source>
        <strain evidence="2">Phyl III-seqv23</strain>
    </source>
</reference>
<accession>A0A0S4WLD1</accession>
<organism evidence="2">
    <name type="scientific">Ralstonia solanacearum</name>
    <name type="common">Pseudomonas solanacearum</name>
    <dbReference type="NCBI Taxonomy" id="305"/>
    <lineage>
        <taxon>Bacteria</taxon>
        <taxon>Pseudomonadati</taxon>
        <taxon>Pseudomonadota</taxon>
        <taxon>Betaproteobacteria</taxon>
        <taxon>Burkholderiales</taxon>
        <taxon>Burkholderiaceae</taxon>
        <taxon>Ralstonia</taxon>
        <taxon>Ralstonia solanacearum species complex</taxon>
    </lineage>
</organism>
<keyword evidence="1" id="KW-1133">Transmembrane helix</keyword>
<gene>
    <name evidence="2" type="ORF">TO10_v1_850026</name>
</gene>
<dbReference type="AlphaFoldDB" id="A0A0S4WLD1"/>
<evidence type="ECO:0000256" key="1">
    <source>
        <dbReference type="SAM" id="Phobius"/>
    </source>
</evidence>
<keyword evidence="1" id="KW-0812">Transmembrane</keyword>
<name>A0A0S4WLD1_RALSL</name>
<proteinExistence type="predicted"/>
<protein>
    <submittedName>
        <fullName evidence="2">Hypothethical protein</fullName>
    </submittedName>
</protein>
<sequence>MGTQREVPSQALQQLRNWQICFWTWNLLHYVLGLGAAIGAAYVAAQKAEAPGWVAPAVAIATAALTFLKASTKANAYISAWRELNAARIRFELDETVAPTILAEANERGEQMIGKAD</sequence>
<feature type="transmembrane region" description="Helical" evidence="1">
    <location>
        <begin position="50"/>
        <end position="68"/>
    </location>
</feature>
<keyword evidence="1" id="KW-0472">Membrane</keyword>
<evidence type="ECO:0000313" key="2">
    <source>
        <dbReference type="EMBL" id="CUV47150.1"/>
    </source>
</evidence>